<dbReference type="CDD" id="cd14745">
    <property type="entry name" value="GH66"/>
    <property type="match status" value="1"/>
</dbReference>
<dbReference type="Pfam" id="PF13199">
    <property type="entry name" value="Glyco_hydro_66"/>
    <property type="match status" value="1"/>
</dbReference>
<dbReference type="InterPro" id="IPR013783">
    <property type="entry name" value="Ig-like_fold"/>
</dbReference>
<dbReference type="GO" id="GO:0016787">
    <property type="term" value="F:hydrolase activity"/>
    <property type="evidence" value="ECO:0007669"/>
    <property type="project" value="UniProtKB-KW"/>
</dbReference>
<comment type="similarity">
    <text evidence="1">Belongs to the glycosyl hydrolase 66 family.</text>
</comment>
<evidence type="ECO:0000256" key="2">
    <source>
        <dbReference type="ARBA" id="ARBA00022729"/>
    </source>
</evidence>
<proteinExistence type="inferred from homology"/>
<name>A0A927H6T9_9BACL</name>
<evidence type="ECO:0000256" key="3">
    <source>
        <dbReference type="SAM" id="SignalP"/>
    </source>
</evidence>
<evidence type="ECO:0000313" key="5">
    <source>
        <dbReference type="Proteomes" id="UP000632125"/>
    </source>
</evidence>
<dbReference type="Gene3D" id="2.60.40.1180">
    <property type="entry name" value="Golgi alpha-mannosidase II"/>
    <property type="match status" value="1"/>
</dbReference>
<feature type="signal peptide" evidence="3">
    <location>
        <begin position="1"/>
        <end position="24"/>
    </location>
</feature>
<dbReference type="Gene3D" id="2.60.40.10">
    <property type="entry name" value="Immunoglobulins"/>
    <property type="match status" value="1"/>
</dbReference>
<comment type="caution">
    <text evidence="4">The sequence shown here is derived from an EMBL/GenBank/DDBJ whole genome shotgun (WGS) entry which is preliminary data.</text>
</comment>
<keyword evidence="5" id="KW-1185">Reference proteome</keyword>
<dbReference type="PROSITE" id="PS51257">
    <property type="entry name" value="PROKAR_LIPOPROTEIN"/>
    <property type="match status" value="1"/>
</dbReference>
<dbReference type="InterPro" id="IPR013780">
    <property type="entry name" value="Glyco_hydro_b"/>
</dbReference>
<dbReference type="RefSeq" id="WP_190860566.1">
    <property type="nucleotide sequence ID" value="NZ_JACXIY010000012.1"/>
</dbReference>
<sequence length="596" mass="66420">MQSNRGKIRTASVLLAGCLLAAAAAGCSGDRAIKAETVQRSGAMEKLSTDKAAYKPGEAVKFTLELAKAEPEATIVVQYRHLGETVGRQEIESEGEQVTWDWTAPKEDGLGYMAEVFVTSGGEAKDRLNIAVDVSSDWSKFPRYGYLADFHAMKEEERAAVIERLNRFHLNGIQFYDWQYKHHQPLKLEGGKPAAEWPDIANRPVAFDTVQGYIDLAHDRNMKAMNYNLLFGAYEGAEADGVKREWGLFRDPTLTNQDKHPLPDSWASDIMLYDPMNPEWQAYLIGKEIETFGHLAFDGWHVDQLGDRGSLWNGEGRSAKLSEGYVSFLKAAKEKLDVDYVMNAVGQYGQPFLATQAPLEFLYTEVWESHPKYADLKAIIDQNGKYSKNKLNTVLAAYMNYDLADAAGEFNTPGVLLTDAVIFASGGSHLELGENMLAKEYFPNKNLRIPAELEEQLIRYYDFLVVYQNILRDGLEPSDLAAEGAGELAVSAEPEIGKVWSFAKRKGGSDIVHFLNFADATTLEWRDDEGKQAAPAERSDVAVSFKAGDEVAGIMFASPDYYDGSPVQLDFEQKDGVVTLRLPGLKYWDLLQVTYK</sequence>
<feature type="chain" id="PRO_5037297515" evidence="3">
    <location>
        <begin position="25"/>
        <end position="596"/>
    </location>
</feature>
<dbReference type="AlphaFoldDB" id="A0A927H6T9"/>
<gene>
    <name evidence="4" type="ORF">IDH41_09990</name>
</gene>
<evidence type="ECO:0000313" key="4">
    <source>
        <dbReference type="EMBL" id="MBD2868909.1"/>
    </source>
</evidence>
<dbReference type="Gene3D" id="3.20.20.80">
    <property type="entry name" value="Glycosidases"/>
    <property type="match status" value="1"/>
</dbReference>
<reference evidence="4" key="1">
    <citation type="submission" date="2020-09" db="EMBL/GenBank/DDBJ databases">
        <title>A novel bacterium of genus Paenibacillus, isolated from South China Sea.</title>
        <authorList>
            <person name="Huang H."/>
            <person name="Mo K."/>
            <person name="Hu Y."/>
        </authorList>
    </citation>
    <scope>NUCLEOTIDE SEQUENCE</scope>
    <source>
        <strain evidence="4">IB182493</strain>
    </source>
</reference>
<keyword evidence="2 3" id="KW-0732">Signal</keyword>
<dbReference type="Proteomes" id="UP000632125">
    <property type="component" value="Unassembled WGS sequence"/>
</dbReference>
<dbReference type="InterPro" id="IPR025092">
    <property type="entry name" value="Glyco_hydro_66"/>
</dbReference>
<evidence type="ECO:0000256" key="1">
    <source>
        <dbReference type="ARBA" id="ARBA00010837"/>
    </source>
</evidence>
<accession>A0A927H6T9</accession>
<keyword evidence="4" id="KW-0378">Hydrolase</keyword>
<organism evidence="4 5">
    <name type="scientific">Paenibacillus arenilitoris</name>
    <dbReference type="NCBI Taxonomy" id="2772299"/>
    <lineage>
        <taxon>Bacteria</taxon>
        <taxon>Bacillati</taxon>
        <taxon>Bacillota</taxon>
        <taxon>Bacilli</taxon>
        <taxon>Bacillales</taxon>
        <taxon>Paenibacillaceae</taxon>
        <taxon>Paenibacillus</taxon>
    </lineage>
</organism>
<protein>
    <submittedName>
        <fullName evidence="4">Glycoside hydrolase family 66 protein</fullName>
    </submittedName>
</protein>
<dbReference type="EMBL" id="JACXIY010000012">
    <property type="protein sequence ID" value="MBD2868909.1"/>
    <property type="molecule type" value="Genomic_DNA"/>
</dbReference>